<reference evidence="2" key="1">
    <citation type="submission" date="2016-10" db="EMBL/GenBank/DDBJ databases">
        <authorList>
            <person name="Varghese N."/>
            <person name="Submissions S."/>
        </authorList>
    </citation>
    <scope>NUCLEOTIDE SEQUENCE [LARGE SCALE GENOMIC DNA]</scope>
    <source>
        <strain evidence="2">DSM 10146</strain>
    </source>
</reference>
<keyword evidence="2" id="KW-1185">Reference proteome</keyword>
<dbReference type="RefSeq" id="WP_089957595.1">
    <property type="nucleotide sequence ID" value="NZ_FNAV01000004.1"/>
</dbReference>
<dbReference type="AlphaFoldDB" id="A0A1G7DLH6"/>
<organism evidence="1 2">
    <name type="scientific">Salipiger thiooxidans</name>
    <dbReference type="NCBI Taxonomy" id="282683"/>
    <lineage>
        <taxon>Bacteria</taxon>
        <taxon>Pseudomonadati</taxon>
        <taxon>Pseudomonadota</taxon>
        <taxon>Alphaproteobacteria</taxon>
        <taxon>Rhodobacterales</taxon>
        <taxon>Roseobacteraceae</taxon>
        <taxon>Salipiger</taxon>
    </lineage>
</organism>
<proteinExistence type="predicted"/>
<evidence type="ECO:0000313" key="1">
    <source>
        <dbReference type="EMBL" id="SDE52397.1"/>
    </source>
</evidence>
<dbReference type="OrthoDB" id="7823165at2"/>
<accession>A0A1G7DLH6</accession>
<sequence>MGAAVPALVFTGSPLGAWLDDTVEDTGALPGGALDLPGRIVKPLAEEISAFTTDLPLLPICLNARTMLNSATVVLR</sequence>
<gene>
    <name evidence="1" type="ORF">SAMN04488105_104299</name>
</gene>
<name>A0A1G7DLH6_9RHOB</name>
<evidence type="ECO:0000313" key="2">
    <source>
        <dbReference type="Proteomes" id="UP000198994"/>
    </source>
</evidence>
<dbReference type="EMBL" id="FNAV01000004">
    <property type="protein sequence ID" value="SDE52397.1"/>
    <property type="molecule type" value="Genomic_DNA"/>
</dbReference>
<dbReference type="STRING" id="282683.SAMN04488105_104299"/>
<protein>
    <submittedName>
        <fullName evidence="1">Uncharacterized protein</fullName>
    </submittedName>
</protein>
<dbReference type="Proteomes" id="UP000198994">
    <property type="component" value="Unassembled WGS sequence"/>
</dbReference>